<name>A0A0M0EBX7_KOMEU</name>
<dbReference type="AlphaFoldDB" id="A0A0M0EBX7"/>
<comment type="caution">
    <text evidence="4">The sequence shown here is derived from an EMBL/GenBank/DDBJ whole genome shotgun (WGS) entry which is preliminary data.</text>
</comment>
<feature type="domain" description="SpoVT-AbrB" evidence="3">
    <location>
        <begin position="18"/>
        <end position="60"/>
    </location>
</feature>
<protein>
    <recommendedName>
        <fullName evidence="3">SpoVT-AbrB domain-containing protein</fullName>
    </recommendedName>
</protein>
<accession>A0A0M0EBX7</accession>
<dbReference type="Proteomes" id="UP000037566">
    <property type="component" value="Unassembled WGS sequence"/>
</dbReference>
<evidence type="ECO:0000313" key="5">
    <source>
        <dbReference type="Proteomes" id="UP000037566"/>
    </source>
</evidence>
<dbReference type="Gene3D" id="2.10.260.10">
    <property type="match status" value="1"/>
</dbReference>
<dbReference type="STRING" id="33995.KOEU_37610"/>
<dbReference type="EMBL" id="LHUQ01000071">
    <property type="protein sequence ID" value="KON62750.1"/>
    <property type="molecule type" value="Genomic_DNA"/>
</dbReference>
<evidence type="ECO:0000313" key="4">
    <source>
        <dbReference type="EMBL" id="KON62750.1"/>
    </source>
</evidence>
<gene>
    <name evidence="4" type="ORF">KOEU_37610</name>
</gene>
<evidence type="ECO:0000256" key="1">
    <source>
        <dbReference type="PROSITE-ProRule" id="PRU01076"/>
    </source>
</evidence>
<feature type="compositionally biased region" description="Basic and acidic residues" evidence="2">
    <location>
        <begin position="82"/>
        <end position="91"/>
    </location>
</feature>
<reference evidence="4" key="1">
    <citation type="submission" date="2015-08" db="EMBL/GenBank/DDBJ databases">
        <title>Draft genome sequence of Komagataeibacter europaeus CECT 8546 a cellulose producer strain from vinegar produced by the traditional method.</title>
        <authorList>
            <person name="Poehlein A."/>
            <person name="Valera M.J."/>
            <person name="Haack F.S."/>
            <person name="Mas A."/>
            <person name="Daniel R."/>
            <person name="Streit W.R."/>
            <person name="Mateo E."/>
        </authorList>
    </citation>
    <scope>NUCLEOTIDE SEQUENCE [LARGE SCALE GENOMIC DNA]</scope>
    <source>
        <strain evidence="4">CECT 8546</strain>
    </source>
</reference>
<proteinExistence type="predicted"/>
<dbReference type="PATRIC" id="fig|33995.3.peg.4163"/>
<evidence type="ECO:0000256" key="2">
    <source>
        <dbReference type="SAM" id="MobiDB-lite"/>
    </source>
</evidence>
<dbReference type="InterPro" id="IPR007159">
    <property type="entry name" value="SpoVT-AbrB_dom"/>
</dbReference>
<dbReference type="PROSITE" id="PS51740">
    <property type="entry name" value="SPOVT_ABRB"/>
    <property type="match status" value="1"/>
</dbReference>
<dbReference type="GO" id="GO:0003677">
    <property type="term" value="F:DNA binding"/>
    <property type="evidence" value="ECO:0007669"/>
    <property type="project" value="UniProtKB-UniRule"/>
</dbReference>
<dbReference type="InterPro" id="IPR037914">
    <property type="entry name" value="SpoVT-AbrB_sf"/>
</dbReference>
<keyword evidence="1" id="KW-0238">DNA-binding</keyword>
<dbReference type="Pfam" id="PF04014">
    <property type="entry name" value="MazE_antitoxin"/>
    <property type="match status" value="1"/>
</dbReference>
<keyword evidence="5" id="KW-1185">Reference proteome</keyword>
<sequence length="97" mass="10905">MIDINDTYSKEVDMSDTAKIFMTGRSQAVRLPAAYRFDTSEVTIRRDPRTGDVILSPRPLGWGKALSAIRQAKGTELFPEGRNQDQQDRDPFAVCLT</sequence>
<organism evidence="4 5">
    <name type="scientific">Komagataeibacter europaeus</name>
    <name type="common">Gluconacetobacter europaeus</name>
    <dbReference type="NCBI Taxonomy" id="33995"/>
    <lineage>
        <taxon>Bacteria</taxon>
        <taxon>Pseudomonadati</taxon>
        <taxon>Pseudomonadota</taxon>
        <taxon>Alphaproteobacteria</taxon>
        <taxon>Acetobacterales</taxon>
        <taxon>Acetobacteraceae</taxon>
        <taxon>Komagataeibacter</taxon>
    </lineage>
</organism>
<evidence type="ECO:0000259" key="3">
    <source>
        <dbReference type="PROSITE" id="PS51740"/>
    </source>
</evidence>
<feature type="region of interest" description="Disordered" evidence="2">
    <location>
        <begin position="76"/>
        <end position="97"/>
    </location>
</feature>
<dbReference type="SUPFAM" id="SSF89447">
    <property type="entry name" value="AbrB/MazE/MraZ-like"/>
    <property type="match status" value="1"/>
</dbReference>